<evidence type="ECO:0000313" key="6">
    <source>
        <dbReference type="Proteomes" id="UP000284842"/>
    </source>
</evidence>
<dbReference type="PANTHER" id="PTHR24171">
    <property type="entry name" value="ANKYRIN REPEAT DOMAIN-CONTAINING PROTEIN 39-RELATED"/>
    <property type="match status" value="1"/>
</dbReference>
<dbReference type="OrthoDB" id="19174at2759"/>
<dbReference type="Pfam" id="PF12796">
    <property type="entry name" value="Ank_2"/>
    <property type="match status" value="1"/>
</dbReference>
<evidence type="ECO:0000256" key="2">
    <source>
        <dbReference type="ARBA" id="ARBA00023043"/>
    </source>
</evidence>
<dbReference type="Proteomes" id="UP000284842">
    <property type="component" value="Unassembled WGS sequence"/>
</dbReference>
<evidence type="ECO:0000256" key="1">
    <source>
        <dbReference type="ARBA" id="ARBA00022737"/>
    </source>
</evidence>
<dbReference type="SUPFAM" id="SSF48403">
    <property type="entry name" value="Ankyrin repeat"/>
    <property type="match status" value="1"/>
</dbReference>
<feature type="compositionally biased region" description="Low complexity" evidence="4">
    <location>
        <begin position="88"/>
        <end position="100"/>
    </location>
</feature>
<reference evidence="5 6" key="1">
    <citation type="journal article" date="2018" name="Evol. Lett.">
        <title>Horizontal gene cluster transfer increased hallucinogenic mushroom diversity.</title>
        <authorList>
            <person name="Reynolds H.T."/>
            <person name="Vijayakumar V."/>
            <person name="Gluck-Thaler E."/>
            <person name="Korotkin H.B."/>
            <person name="Matheny P.B."/>
            <person name="Slot J.C."/>
        </authorList>
    </citation>
    <scope>NUCLEOTIDE SEQUENCE [LARGE SCALE GENOMIC DNA]</scope>
    <source>
        <strain evidence="5 6">2629</strain>
    </source>
</reference>
<accession>A0A409YRY4</accession>
<evidence type="ECO:0000313" key="5">
    <source>
        <dbReference type="EMBL" id="PPR05750.1"/>
    </source>
</evidence>
<dbReference type="InParanoid" id="A0A409YRY4"/>
<dbReference type="InterPro" id="IPR002110">
    <property type="entry name" value="Ankyrin_rpt"/>
</dbReference>
<dbReference type="GO" id="GO:0085020">
    <property type="term" value="P:protein K6-linked ubiquitination"/>
    <property type="evidence" value="ECO:0007669"/>
    <property type="project" value="TreeGrafter"/>
</dbReference>
<keyword evidence="6" id="KW-1185">Reference proteome</keyword>
<name>A0A409YRY4_9AGAR</name>
<feature type="region of interest" description="Disordered" evidence="4">
    <location>
        <begin position="88"/>
        <end position="125"/>
    </location>
</feature>
<keyword evidence="2 3" id="KW-0040">ANK repeat</keyword>
<dbReference type="PROSITE" id="PS50088">
    <property type="entry name" value="ANK_REPEAT"/>
    <property type="match status" value="1"/>
</dbReference>
<keyword evidence="1" id="KW-0677">Repeat</keyword>
<dbReference type="InterPro" id="IPR036770">
    <property type="entry name" value="Ankyrin_rpt-contain_sf"/>
</dbReference>
<proteinExistence type="predicted"/>
<dbReference type="SMART" id="SM00248">
    <property type="entry name" value="ANK"/>
    <property type="match status" value="2"/>
</dbReference>
<comment type="caution">
    <text evidence="5">The sequence shown here is derived from an EMBL/GenBank/DDBJ whole genome shotgun (WGS) entry which is preliminary data.</text>
</comment>
<dbReference type="Gene3D" id="1.25.40.20">
    <property type="entry name" value="Ankyrin repeat-containing domain"/>
    <property type="match status" value="1"/>
</dbReference>
<feature type="compositionally biased region" description="Polar residues" evidence="4">
    <location>
        <begin position="101"/>
        <end position="125"/>
    </location>
</feature>
<dbReference type="GO" id="GO:0004842">
    <property type="term" value="F:ubiquitin-protein transferase activity"/>
    <property type="evidence" value="ECO:0007669"/>
    <property type="project" value="TreeGrafter"/>
</dbReference>
<dbReference type="PROSITE" id="PS50297">
    <property type="entry name" value="ANK_REP_REGION"/>
    <property type="match status" value="1"/>
</dbReference>
<evidence type="ECO:0000256" key="4">
    <source>
        <dbReference type="SAM" id="MobiDB-lite"/>
    </source>
</evidence>
<dbReference type="STRING" id="181874.A0A409YRY4"/>
<dbReference type="AlphaFoldDB" id="A0A409YRY4"/>
<organism evidence="5 6">
    <name type="scientific">Panaeolus cyanescens</name>
    <dbReference type="NCBI Taxonomy" id="181874"/>
    <lineage>
        <taxon>Eukaryota</taxon>
        <taxon>Fungi</taxon>
        <taxon>Dikarya</taxon>
        <taxon>Basidiomycota</taxon>
        <taxon>Agaricomycotina</taxon>
        <taxon>Agaricomycetes</taxon>
        <taxon>Agaricomycetidae</taxon>
        <taxon>Agaricales</taxon>
        <taxon>Agaricineae</taxon>
        <taxon>Galeropsidaceae</taxon>
        <taxon>Panaeolus</taxon>
    </lineage>
</organism>
<feature type="repeat" description="ANK" evidence="3">
    <location>
        <begin position="8"/>
        <end position="34"/>
    </location>
</feature>
<gene>
    <name evidence="5" type="ORF">CVT24_006689</name>
</gene>
<protein>
    <submittedName>
        <fullName evidence="5">Uncharacterized protein</fullName>
    </submittedName>
</protein>
<feature type="region of interest" description="Disordered" evidence="4">
    <location>
        <begin position="172"/>
        <end position="201"/>
    </location>
</feature>
<feature type="non-terminal residue" evidence="5">
    <location>
        <position position="1"/>
    </location>
</feature>
<sequence>ILTISSRHAAASYGHIHVLEYLISRGGDVNITDEDGDTPLYSVENIQTARYLIEHGAVVDRQNIEGISPIDHLAEEFPQVADYLRSSLTTSVTTSPPSASDQSATRPAQLPSAQPTLSPSQHSQNVASELLTSALMSQVDQIMHRAEAEGRDPEEELRQVVGRAVIEGVVTGFGMTNQSSHLDGREEGDNPASKRPRMNGS</sequence>
<dbReference type="EMBL" id="NHTK01000761">
    <property type="protein sequence ID" value="PPR05750.1"/>
    <property type="molecule type" value="Genomic_DNA"/>
</dbReference>
<evidence type="ECO:0000256" key="3">
    <source>
        <dbReference type="PROSITE-ProRule" id="PRU00023"/>
    </source>
</evidence>
<dbReference type="PANTHER" id="PTHR24171:SF8">
    <property type="entry name" value="BRCA1-ASSOCIATED RING DOMAIN PROTEIN 1"/>
    <property type="match status" value="1"/>
</dbReference>